<dbReference type="InterPro" id="IPR001040">
    <property type="entry name" value="TIF_eIF_4E"/>
</dbReference>
<dbReference type="GO" id="GO:0006417">
    <property type="term" value="P:regulation of translation"/>
    <property type="evidence" value="ECO:0007669"/>
    <property type="project" value="UniProtKB-KW"/>
</dbReference>
<dbReference type="OrthoDB" id="283324at2759"/>
<keyword evidence="2" id="KW-0810">Translation regulation</keyword>
<reference evidence="6 7" key="1">
    <citation type="submission" date="2016-11" db="EMBL/GenBank/DDBJ databases">
        <title>The macronuclear genome of Stentor coeruleus: a giant cell with tiny introns.</title>
        <authorList>
            <person name="Slabodnick M."/>
            <person name="Ruby J.G."/>
            <person name="Reiff S.B."/>
            <person name="Swart E.C."/>
            <person name="Gosai S."/>
            <person name="Prabakaran S."/>
            <person name="Witkowska E."/>
            <person name="Larue G.E."/>
            <person name="Fisher S."/>
            <person name="Freeman R.M."/>
            <person name="Gunawardena J."/>
            <person name="Chu W."/>
            <person name="Stover N.A."/>
            <person name="Gregory B.D."/>
            <person name="Nowacki M."/>
            <person name="Derisi J."/>
            <person name="Roy S.W."/>
            <person name="Marshall W.F."/>
            <person name="Sood P."/>
        </authorList>
    </citation>
    <scope>NUCLEOTIDE SEQUENCE [LARGE SCALE GENOMIC DNA]</scope>
    <source>
        <strain evidence="6">WM001</strain>
    </source>
</reference>
<comment type="similarity">
    <text evidence="5">Belongs to the eukaryotic initiation factor 4E family.</text>
</comment>
<evidence type="ECO:0008006" key="8">
    <source>
        <dbReference type="Google" id="ProtNLM"/>
    </source>
</evidence>
<dbReference type="GO" id="GO:0016281">
    <property type="term" value="C:eukaryotic translation initiation factor 4F complex"/>
    <property type="evidence" value="ECO:0007669"/>
    <property type="project" value="TreeGrafter"/>
</dbReference>
<dbReference type="SUPFAM" id="SSF55418">
    <property type="entry name" value="eIF4e-like"/>
    <property type="match status" value="1"/>
</dbReference>
<gene>
    <name evidence="6" type="ORF">SteCoe_15512</name>
</gene>
<evidence type="ECO:0000256" key="5">
    <source>
        <dbReference type="RuleBase" id="RU004374"/>
    </source>
</evidence>
<evidence type="ECO:0000313" key="7">
    <source>
        <dbReference type="Proteomes" id="UP000187209"/>
    </source>
</evidence>
<sequence>MSMLLEHEWNAWYDHSTPGRSAKDYDKGLFTLCTVKSVEDFWGCYNNMPGLHELDAKCGFHFMRKGVRPVWEDTSNRNGGIWKLRIKKEDGSQVWKELLMSLVGDIYKDSVGVDFNGVSISNKQTEYILTIWQNKDIYSQETIQYFLGLTPQITLISDPTYQSCQLLMKNNNS</sequence>
<proteinExistence type="inferred from homology"/>
<evidence type="ECO:0000256" key="3">
    <source>
        <dbReference type="ARBA" id="ARBA00022884"/>
    </source>
</evidence>
<dbReference type="EMBL" id="MPUH01000300">
    <property type="protein sequence ID" value="OMJ83544.1"/>
    <property type="molecule type" value="Genomic_DNA"/>
</dbReference>
<name>A0A1R2C3D6_9CILI</name>
<accession>A0A1R2C3D6</accession>
<dbReference type="GO" id="GO:0003743">
    <property type="term" value="F:translation initiation factor activity"/>
    <property type="evidence" value="ECO:0007669"/>
    <property type="project" value="UniProtKB-KW"/>
</dbReference>
<protein>
    <recommendedName>
        <fullName evidence="8">Eukaryotic translation initiation factor 4E</fullName>
    </recommendedName>
</protein>
<dbReference type="PANTHER" id="PTHR11960:SF66">
    <property type="entry name" value="EUKARYOTIC TRANSLATION INITIATION FACTOR 4E TYPE 3"/>
    <property type="match status" value="1"/>
</dbReference>
<keyword evidence="1 5" id="KW-0396">Initiation factor</keyword>
<evidence type="ECO:0000256" key="4">
    <source>
        <dbReference type="ARBA" id="ARBA00022917"/>
    </source>
</evidence>
<dbReference type="Gene3D" id="3.30.760.10">
    <property type="entry name" value="RNA Cap, Translation Initiation Factor Eif4e"/>
    <property type="match status" value="1"/>
</dbReference>
<keyword evidence="7" id="KW-1185">Reference proteome</keyword>
<keyword evidence="3 5" id="KW-0694">RNA-binding</keyword>
<evidence type="ECO:0000313" key="6">
    <source>
        <dbReference type="EMBL" id="OMJ83544.1"/>
    </source>
</evidence>
<dbReference type="PANTHER" id="PTHR11960">
    <property type="entry name" value="EUKARYOTIC TRANSLATION INITIATION FACTOR 4E RELATED"/>
    <property type="match status" value="1"/>
</dbReference>
<dbReference type="Pfam" id="PF01652">
    <property type="entry name" value="IF4E"/>
    <property type="match status" value="1"/>
</dbReference>
<organism evidence="6 7">
    <name type="scientific">Stentor coeruleus</name>
    <dbReference type="NCBI Taxonomy" id="5963"/>
    <lineage>
        <taxon>Eukaryota</taxon>
        <taxon>Sar</taxon>
        <taxon>Alveolata</taxon>
        <taxon>Ciliophora</taxon>
        <taxon>Postciliodesmatophora</taxon>
        <taxon>Heterotrichea</taxon>
        <taxon>Heterotrichida</taxon>
        <taxon>Stentoridae</taxon>
        <taxon>Stentor</taxon>
    </lineage>
</organism>
<evidence type="ECO:0000256" key="1">
    <source>
        <dbReference type="ARBA" id="ARBA00022540"/>
    </source>
</evidence>
<dbReference type="GO" id="GO:0000340">
    <property type="term" value="F:RNA 7-methylguanosine cap binding"/>
    <property type="evidence" value="ECO:0007669"/>
    <property type="project" value="TreeGrafter"/>
</dbReference>
<dbReference type="InterPro" id="IPR023398">
    <property type="entry name" value="TIF_eIF4e-like"/>
</dbReference>
<keyword evidence="4 5" id="KW-0648">Protein biosynthesis</keyword>
<dbReference type="AlphaFoldDB" id="A0A1R2C3D6"/>
<dbReference type="Proteomes" id="UP000187209">
    <property type="component" value="Unassembled WGS sequence"/>
</dbReference>
<comment type="caution">
    <text evidence="6">The sequence shown here is derived from an EMBL/GenBank/DDBJ whole genome shotgun (WGS) entry which is preliminary data.</text>
</comment>
<evidence type="ECO:0000256" key="2">
    <source>
        <dbReference type="ARBA" id="ARBA00022845"/>
    </source>
</evidence>